<dbReference type="OrthoDB" id="3268246at2759"/>
<feature type="region of interest" description="Disordered" evidence="4">
    <location>
        <begin position="992"/>
        <end position="1026"/>
    </location>
</feature>
<reference evidence="6" key="1">
    <citation type="submission" date="2022-05" db="EMBL/GenBank/DDBJ databases">
        <title>The Musa troglodytarum L. genome provides insights into the mechanism of non-climacteric behaviour and enrichment of carotenoids.</title>
        <authorList>
            <person name="Wang J."/>
        </authorList>
    </citation>
    <scope>NUCLEOTIDE SEQUENCE</scope>
    <source>
        <tissue evidence="6">Leaf</tissue>
    </source>
</reference>
<dbReference type="GO" id="GO:0005049">
    <property type="term" value="F:nuclear export signal receptor activity"/>
    <property type="evidence" value="ECO:0007669"/>
    <property type="project" value="TreeGrafter"/>
</dbReference>
<proteinExistence type="predicted"/>
<keyword evidence="3" id="KW-0539">Nucleus</keyword>
<dbReference type="SUPFAM" id="SSF48371">
    <property type="entry name" value="ARM repeat"/>
    <property type="match status" value="1"/>
</dbReference>
<dbReference type="GO" id="GO:0005635">
    <property type="term" value="C:nuclear envelope"/>
    <property type="evidence" value="ECO:0007669"/>
    <property type="project" value="TreeGrafter"/>
</dbReference>
<evidence type="ECO:0000256" key="4">
    <source>
        <dbReference type="SAM" id="MobiDB-lite"/>
    </source>
</evidence>
<organism evidence="6 7">
    <name type="scientific">Musa troglodytarum</name>
    <name type="common">fe'i banana</name>
    <dbReference type="NCBI Taxonomy" id="320322"/>
    <lineage>
        <taxon>Eukaryota</taxon>
        <taxon>Viridiplantae</taxon>
        <taxon>Streptophyta</taxon>
        <taxon>Embryophyta</taxon>
        <taxon>Tracheophyta</taxon>
        <taxon>Spermatophyta</taxon>
        <taxon>Magnoliopsida</taxon>
        <taxon>Liliopsida</taxon>
        <taxon>Zingiberales</taxon>
        <taxon>Musaceae</taxon>
        <taxon>Musa</taxon>
    </lineage>
</organism>
<dbReference type="GO" id="GO:0006606">
    <property type="term" value="P:protein import into nucleus"/>
    <property type="evidence" value="ECO:0007669"/>
    <property type="project" value="TreeGrafter"/>
</dbReference>
<dbReference type="Gene3D" id="1.25.10.10">
    <property type="entry name" value="Leucine-rich Repeat Variant"/>
    <property type="match status" value="1"/>
</dbReference>
<dbReference type="GO" id="GO:0031267">
    <property type="term" value="F:small GTPase binding"/>
    <property type="evidence" value="ECO:0007669"/>
    <property type="project" value="InterPro"/>
</dbReference>
<protein>
    <recommendedName>
        <fullName evidence="5">Importin N-terminal domain-containing protein</fullName>
    </recommendedName>
</protein>
<dbReference type="PANTHER" id="PTHR10997">
    <property type="entry name" value="IMPORTIN-7, 8, 11"/>
    <property type="match status" value="1"/>
</dbReference>
<evidence type="ECO:0000313" key="6">
    <source>
        <dbReference type="EMBL" id="URD77042.1"/>
    </source>
</evidence>
<comment type="subcellular location">
    <subcellularLocation>
        <location evidence="1">Nucleus</location>
    </subcellularLocation>
</comment>
<name>A0A9E7JDX2_9LILI</name>
<feature type="compositionally biased region" description="Acidic residues" evidence="4">
    <location>
        <begin position="993"/>
        <end position="1026"/>
    </location>
</feature>
<evidence type="ECO:0000259" key="5">
    <source>
        <dbReference type="SMART" id="SM00913"/>
    </source>
</evidence>
<dbReference type="InterPro" id="IPR016024">
    <property type="entry name" value="ARM-type_fold"/>
</dbReference>
<dbReference type="EMBL" id="CP097502">
    <property type="protein sequence ID" value="URD77042.1"/>
    <property type="molecule type" value="Genomic_DNA"/>
</dbReference>
<evidence type="ECO:0000256" key="3">
    <source>
        <dbReference type="ARBA" id="ARBA00023242"/>
    </source>
</evidence>
<dbReference type="Proteomes" id="UP001055439">
    <property type="component" value="Chromosome 1"/>
</dbReference>
<dbReference type="AlphaFoldDB" id="A0A9E7JDX2"/>
<dbReference type="InterPro" id="IPR011989">
    <property type="entry name" value="ARM-like"/>
</dbReference>
<dbReference type="InterPro" id="IPR001494">
    <property type="entry name" value="Importin-beta_N"/>
</dbReference>
<dbReference type="SMART" id="SM00913">
    <property type="entry name" value="IBN_N"/>
    <property type="match status" value="1"/>
</dbReference>
<dbReference type="PANTHER" id="PTHR10997:SF29">
    <property type="entry name" value="ARM REPEAT SUPERFAMILY PROTEIN"/>
    <property type="match status" value="1"/>
</dbReference>
<sequence>MDTLIPEICRLLNDTLSPEKAALASATDGLDRLSRFPHFPLSLLAVATGGDSQGLRLAAAAYLKNFVRSCMDDDPQSLELQRFRNQLAQALLQAEPAVLKVLVEVFRLIVVKNFVKENTWPELVPDLTLVIQRSNLIIQNKNAQWSTLNALTVLQTILRPFQYFLNPKVRNESVPVQLEIIAKDILVPLQATFHDFVNKTLSFQDQEQSKLEEIILIICKCMYFSVRSYMPSALGPILPSFCHDLFRILDSLSLDGASDDGSLLRLKIAKRGLVIFSALVTRHRKHVDRLIPSVVDCAFKIAKQSGNTCSSKTVKVMQNLDCISERIISLAFDVISHILESGPGWRVVSPHFSSLLDNAIFPALVLNQKDTLEWDEDAEEYIRKNLPSDIDEISGWAEDLFTARKSAINLLGVIATSKFEYVYLVNLLSQLEGTVYLQGPRIATATTKRKKADKSKGKQQESSIGELLVIPFLSKFPMPYHGDKASSKIVHNYYGVLMAYGGLQDFLRERNSEYTTTLVRNRVLPLYSSCPFVPYLVATANWIVGELASCLPQAMSSDVYDSLIKALTMPDINGINCYPVRASAAGAIIRLLENEYVPPDWLSVLQVVVNQIANGEKNESSFLFHLLGTAVEAGQDIISAHIPMLISSVVGAIVNHIPPIPDPWPQVVERGFAALATITKSWEASSAGEALEHDDRKWESSQAVVARTFATLLYQAWAVSVQSIDSADRSTSPPPSCLDDTSTLLGLILKFATKMNEIEELKIPELLAVWSDLISDWHGWEEMEDLAVFDCIQEAVNLQRRCDSTNFLLKRISSRVSPGVDQSIIEGVSAFVTKGIMAYPSATWRACSCVHELLHVPSFSFQMQGVKQSIIASFTRAAFSHFKDLRNKPNGLWKPLLLVISSCYILCPEIVEQVLDQDEDNGFMIVACGLAHVSSRSFGPGISSMSEIKLAVITLEKFVERLVAFPLEDGNKVLQDCLVSLMEAFLHLKEVEEKEAEESDSEDIDDEYSDEEISDNEDSEDDDLEETQEDFLDRYAKAADELSEIVGGDIEDGVQDLQLGPVDEIDVREQILSLIRRHHQVLLKGQALSSGLIQQILDAFPECTPLLQVHRQSQPGHS</sequence>
<keyword evidence="7" id="KW-1185">Reference proteome</keyword>
<feature type="domain" description="Importin N-terminal" evidence="5">
    <location>
        <begin position="26"/>
        <end position="93"/>
    </location>
</feature>
<evidence type="ECO:0000256" key="1">
    <source>
        <dbReference type="ARBA" id="ARBA00004123"/>
    </source>
</evidence>
<evidence type="ECO:0000313" key="7">
    <source>
        <dbReference type="Proteomes" id="UP001055439"/>
    </source>
</evidence>
<keyword evidence="2" id="KW-0813">Transport</keyword>
<accession>A0A9E7JDX2</accession>
<gene>
    <name evidence="6" type="ORF">MUK42_10251</name>
</gene>
<evidence type="ECO:0000256" key="2">
    <source>
        <dbReference type="ARBA" id="ARBA00022448"/>
    </source>
</evidence>
<dbReference type="Pfam" id="PF03810">
    <property type="entry name" value="IBN_N"/>
    <property type="match status" value="1"/>
</dbReference>
<dbReference type="GO" id="GO:0005829">
    <property type="term" value="C:cytosol"/>
    <property type="evidence" value="ECO:0007669"/>
    <property type="project" value="TreeGrafter"/>
</dbReference>
<dbReference type="GO" id="GO:0006611">
    <property type="term" value="P:protein export from nucleus"/>
    <property type="evidence" value="ECO:0007669"/>
    <property type="project" value="TreeGrafter"/>
</dbReference>